<dbReference type="EMBL" id="JAAARO010000019">
    <property type="protein sequence ID" value="KAF5731014.1"/>
    <property type="molecule type" value="Genomic_DNA"/>
</dbReference>
<evidence type="ECO:0000313" key="3">
    <source>
        <dbReference type="EMBL" id="KAF5731014.1"/>
    </source>
</evidence>
<evidence type="ECO:0008006" key="5">
    <source>
        <dbReference type="Google" id="ProtNLM"/>
    </source>
</evidence>
<dbReference type="PANTHER" id="PTHR33390:SF1">
    <property type="entry name" value="STRESS UP-REGULATED NOD 19 PROTEIN"/>
    <property type="match status" value="1"/>
</dbReference>
<dbReference type="Pfam" id="PF07712">
    <property type="entry name" value="SURNod19"/>
    <property type="match status" value="1"/>
</dbReference>
<evidence type="ECO:0000313" key="4">
    <source>
        <dbReference type="Proteomes" id="UP000593562"/>
    </source>
</evidence>
<comment type="caution">
    <text evidence="3">The sequence shown here is derived from an EMBL/GenBank/DDBJ whole genome shotgun (WGS) entry which is preliminary data.</text>
</comment>
<keyword evidence="2" id="KW-0732">Signal</keyword>
<dbReference type="PANTHER" id="PTHR33390">
    <property type="entry name" value="STRESS UP-REGULATED NOD 19 PROTEIN"/>
    <property type="match status" value="1"/>
</dbReference>
<accession>A0A7J7CA19</accession>
<dbReference type="AlphaFoldDB" id="A0A7J7CA19"/>
<keyword evidence="4" id="KW-1185">Reference proteome</keyword>
<reference evidence="3 4" key="1">
    <citation type="journal article" date="2020" name="Nat. Commun.">
        <title>Genome of Tripterygium wilfordii and identification of cytochrome P450 involved in triptolide biosynthesis.</title>
        <authorList>
            <person name="Tu L."/>
            <person name="Su P."/>
            <person name="Zhang Z."/>
            <person name="Gao L."/>
            <person name="Wang J."/>
            <person name="Hu T."/>
            <person name="Zhou J."/>
            <person name="Zhang Y."/>
            <person name="Zhao Y."/>
            <person name="Liu Y."/>
            <person name="Song Y."/>
            <person name="Tong Y."/>
            <person name="Lu Y."/>
            <person name="Yang J."/>
            <person name="Xu C."/>
            <person name="Jia M."/>
            <person name="Peters R.J."/>
            <person name="Huang L."/>
            <person name="Gao W."/>
        </authorList>
    </citation>
    <scope>NUCLEOTIDE SEQUENCE [LARGE SCALE GENOMIC DNA]</scope>
    <source>
        <strain evidence="4">cv. XIE 37</strain>
        <tissue evidence="3">Leaf</tissue>
    </source>
</reference>
<sequence>MAVQVCSSMASTMVSENWCLKAALILLLVSFSTADHSRLFESTEENIRKGVFFSPEMELGPGDVAFKYYYDTDFPRNHIALKSFNAEVVDELGKSVPLHDVYLHHTYVLSYYQRKGSYIPDVLETEILPSEPDFLYKRNDGVCQDSVFGQFIGLASEMRGTPTNIPDPYGIELNNPAEVPDGYEQKWFLNAHIIDTRGGVDKVGCTECRCDLYNVTSDQFGEPLSPDYYGGLKCCYAHTRCKVKEGFEAPRRAYRMKYTLTWADWDSSIVPARIYLLDITDTMKIVRDSNGVVQTLHDCLVEYTSEACEEKDLTYGVCLATKRTRIMLPKGGYLISGLTHMHIGSISQTLYGEDGRVICQTLPIYGDGKEAGNEAGYVVGTTPCYPKPGSVVIKEGEFITHEMVYSGARRLTGTMGLFNIIVADLEEAEHEPNPRYPTQVILEHMNNLVNSGSPVIGLLGMVVALLAVAVAVLVGVLYRMKSASRDGYQSL</sequence>
<feature type="signal peptide" evidence="2">
    <location>
        <begin position="1"/>
        <end position="34"/>
    </location>
</feature>
<evidence type="ECO:0000256" key="2">
    <source>
        <dbReference type="SAM" id="SignalP"/>
    </source>
</evidence>
<name>A0A7J7CA19_TRIWF</name>
<gene>
    <name evidence="3" type="ORF">HS088_TW19G00617</name>
</gene>
<feature type="transmembrane region" description="Helical" evidence="1">
    <location>
        <begin position="455"/>
        <end position="478"/>
    </location>
</feature>
<keyword evidence="1" id="KW-1133">Transmembrane helix</keyword>
<keyword evidence="1" id="KW-0472">Membrane</keyword>
<feature type="chain" id="PRO_5029773707" description="Stress up-regulated Nod 19" evidence="2">
    <location>
        <begin position="35"/>
        <end position="491"/>
    </location>
</feature>
<organism evidence="3 4">
    <name type="scientific">Tripterygium wilfordii</name>
    <name type="common">Thunder God vine</name>
    <dbReference type="NCBI Taxonomy" id="458696"/>
    <lineage>
        <taxon>Eukaryota</taxon>
        <taxon>Viridiplantae</taxon>
        <taxon>Streptophyta</taxon>
        <taxon>Embryophyta</taxon>
        <taxon>Tracheophyta</taxon>
        <taxon>Spermatophyta</taxon>
        <taxon>Magnoliopsida</taxon>
        <taxon>eudicotyledons</taxon>
        <taxon>Gunneridae</taxon>
        <taxon>Pentapetalae</taxon>
        <taxon>rosids</taxon>
        <taxon>fabids</taxon>
        <taxon>Celastrales</taxon>
        <taxon>Celastraceae</taxon>
        <taxon>Tripterygium</taxon>
    </lineage>
</organism>
<evidence type="ECO:0000256" key="1">
    <source>
        <dbReference type="SAM" id="Phobius"/>
    </source>
</evidence>
<protein>
    <recommendedName>
        <fullName evidence="5">Stress up-regulated Nod 19</fullName>
    </recommendedName>
</protein>
<dbReference type="Proteomes" id="UP000593562">
    <property type="component" value="Unassembled WGS sequence"/>
</dbReference>
<dbReference type="InParanoid" id="A0A7J7CA19"/>
<keyword evidence="1" id="KW-0812">Transmembrane</keyword>
<dbReference type="InterPro" id="IPR011692">
    <property type="entry name" value="Stress_up-reg_Nod19"/>
</dbReference>
<proteinExistence type="predicted"/>